<name>A0A420XMB7_9ACTN</name>
<dbReference type="AlphaFoldDB" id="A0A420XMB7"/>
<dbReference type="EMBL" id="RBWV01000013">
    <property type="protein sequence ID" value="RKS72427.1"/>
    <property type="molecule type" value="Genomic_DNA"/>
</dbReference>
<accession>A0A420XMB7</accession>
<protein>
    <submittedName>
        <fullName evidence="1">Uncharacterized protein</fullName>
    </submittedName>
</protein>
<dbReference type="RefSeq" id="WP_121193978.1">
    <property type="nucleotide sequence ID" value="NZ_RBWV01000013.1"/>
</dbReference>
<comment type="caution">
    <text evidence="1">The sequence shown here is derived from an EMBL/GenBank/DDBJ whole genome shotgun (WGS) entry which is preliminary data.</text>
</comment>
<sequence>MSVGERTTPELLAQLAEVVDELRRRGLEGAAADPAGSFARWLVSALLGGRPAGPGRTYDVLDADGERVAVLLAESGQFRLRSWGFDVAAFVELRGGTQVERLVLVPRATVQQNAARDTHGPVVALAALGGAGRDLTREAREAASSG</sequence>
<evidence type="ECO:0000313" key="1">
    <source>
        <dbReference type="EMBL" id="RKS72427.1"/>
    </source>
</evidence>
<reference evidence="1 2" key="1">
    <citation type="submission" date="2018-10" db="EMBL/GenBank/DDBJ databases">
        <title>Genomic Encyclopedia of Archaeal and Bacterial Type Strains, Phase II (KMG-II): from individual species to whole genera.</title>
        <authorList>
            <person name="Goeker M."/>
        </authorList>
    </citation>
    <scope>NUCLEOTIDE SEQUENCE [LARGE SCALE GENOMIC DNA]</scope>
    <source>
        <strain evidence="1 2">RP-AC37</strain>
    </source>
</reference>
<proteinExistence type="predicted"/>
<dbReference type="Proteomes" id="UP000281955">
    <property type="component" value="Unassembled WGS sequence"/>
</dbReference>
<dbReference type="OrthoDB" id="4471973at2"/>
<gene>
    <name evidence="1" type="ORF">CLV35_2671</name>
</gene>
<keyword evidence="2" id="KW-1185">Reference proteome</keyword>
<dbReference type="InParanoid" id="A0A420XMB7"/>
<organism evidence="1 2">
    <name type="scientific">Motilibacter peucedani</name>
    <dbReference type="NCBI Taxonomy" id="598650"/>
    <lineage>
        <taxon>Bacteria</taxon>
        <taxon>Bacillati</taxon>
        <taxon>Actinomycetota</taxon>
        <taxon>Actinomycetes</taxon>
        <taxon>Motilibacterales</taxon>
        <taxon>Motilibacteraceae</taxon>
        <taxon>Motilibacter</taxon>
    </lineage>
</organism>
<evidence type="ECO:0000313" key="2">
    <source>
        <dbReference type="Proteomes" id="UP000281955"/>
    </source>
</evidence>